<evidence type="ECO:0000256" key="1">
    <source>
        <dbReference type="ARBA" id="ARBA00022737"/>
    </source>
</evidence>
<keyword evidence="4" id="KW-0472">Membrane</keyword>
<feature type="repeat" description="TPR" evidence="3">
    <location>
        <begin position="63"/>
        <end position="96"/>
    </location>
</feature>
<dbReference type="SMART" id="SM00028">
    <property type="entry name" value="TPR"/>
    <property type="match status" value="4"/>
</dbReference>
<dbReference type="PANTHER" id="PTHR44858">
    <property type="entry name" value="TETRATRICOPEPTIDE REPEAT PROTEIN 6"/>
    <property type="match status" value="1"/>
</dbReference>
<proteinExistence type="predicted"/>
<accession>A0AA48HGM1</accession>
<evidence type="ECO:0008006" key="7">
    <source>
        <dbReference type="Google" id="ProtNLM"/>
    </source>
</evidence>
<gene>
    <name evidence="5" type="ORF">MACH07_29390</name>
</gene>
<keyword evidence="4" id="KW-1133">Transmembrane helix</keyword>
<feature type="transmembrane region" description="Helical" evidence="4">
    <location>
        <begin position="7"/>
        <end position="28"/>
    </location>
</feature>
<sequence>MRIVLKIIKIVLATVFTLYVGLIAYQLVFQSKEARFKVAAGAQGNNLSQAIFEILNWQHPEYDAAFFERSVPFNKNGDYETGFSYLNRAVELNPLNHLGYRGYMKLRFLRDYNSALADFDRLDALTPEVVDAPWGEDIDFLRGECYYGLGDYPKALKHFKQSITNQGAEWVDVQAFVYVGLCHYNMQNYNEAIGAFKTGIEQYGNTCEAYYGLAKTYLTMGDSINAQINLQKAQDNIQYKYSDGYKEYLNEIYQEDLDELKTKF</sequence>
<dbReference type="InterPro" id="IPR019734">
    <property type="entry name" value="TPR_rpt"/>
</dbReference>
<dbReference type="Gene3D" id="1.25.40.10">
    <property type="entry name" value="Tetratricopeptide repeat domain"/>
    <property type="match status" value="2"/>
</dbReference>
<evidence type="ECO:0000313" key="6">
    <source>
        <dbReference type="Proteomes" id="UP001330184"/>
    </source>
</evidence>
<dbReference type="PROSITE" id="PS50005">
    <property type="entry name" value="TPR"/>
    <property type="match status" value="1"/>
</dbReference>
<keyword evidence="2 3" id="KW-0802">TPR repeat</keyword>
<organism evidence="5 6">
    <name type="scientific">Flagellimonas marinaquae</name>
    <dbReference type="NCBI Taxonomy" id="254955"/>
    <lineage>
        <taxon>Bacteria</taxon>
        <taxon>Pseudomonadati</taxon>
        <taxon>Bacteroidota</taxon>
        <taxon>Flavobacteriia</taxon>
        <taxon>Flavobacteriales</taxon>
        <taxon>Flavobacteriaceae</taxon>
        <taxon>Flagellimonas</taxon>
    </lineage>
</organism>
<keyword evidence="4" id="KW-0812">Transmembrane</keyword>
<dbReference type="EMBL" id="AP027268">
    <property type="protein sequence ID" value="BDW94107.1"/>
    <property type="molecule type" value="Genomic_DNA"/>
</dbReference>
<dbReference type="Pfam" id="PF13174">
    <property type="entry name" value="TPR_6"/>
    <property type="match status" value="2"/>
</dbReference>
<dbReference type="AlphaFoldDB" id="A0AA48HGM1"/>
<dbReference type="InterPro" id="IPR050498">
    <property type="entry name" value="Ycf3"/>
</dbReference>
<dbReference type="RefSeq" id="WP_338195234.1">
    <property type="nucleotide sequence ID" value="NZ_AP027268.1"/>
</dbReference>
<dbReference type="PANTHER" id="PTHR44858:SF1">
    <property type="entry name" value="UDP-N-ACETYLGLUCOSAMINE--PEPTIDE N-ACETYLGLUCOSAMINYLTRANSFERASE SPINDLY-RELATED"/>
    <property type="match status" value="1"/>
</dbReference>
<evidence type="ECO:0000256" key="3">
    <source>
        <dbReference type="PROSITE-ProRule" id="PRU00339"/>
    </source>
</evidence>
<keyword evidence="6" id="KW-1185">Reference proteome</keyword>
<evidence type="ECO:0000256" key="2">
    <source>
        <dbReference type="ARBA" id="ARBA00022803"/>
    </source>
</evidence>
<dbReference type="Proteomes" id="UP001330184">
    <property type="component" value="Chromosome"/>
</dbReference>
<evidence type="ECO:0000256" key="4">
    <source>
        <dbReference type="SAM" id="Phobius"/>
    </source>
</evidence>
<dbReference type="SUPFAM" id="SSF48452">
    <property type="entry name" value="TPR-like"/>
    <property type="match status" value="1"/>
</dbReference>
<keyword evidence="1" id="KW-0677">Repeat</keyword>
<dbReference type="Pfam" id="PF13181">
    <property type="entry name" value="TPR_8"/>
    <property type="match status" value="1"/>
</dbReference>
<reference evidence="5 6" key="1">
    <citation type="submission" date="2023-01" db="EMBL/GenBank/DDBJ databases">
        <title>Complete genome sequence of Muricauda aquimarina strain IFOP_LL357.</title>
        <authorList>
            <person name="Gajardo G."/>
            <person name="Ueki S."/>
            <person name="Maruyama F."/>
        </authorList>
    </citation>
    <scope>NUCLEOTIDE SEQUENCE [LARGE SCALE GENOMIC DNA]</scope>
    <source>
        <strain evidence="5 6">IFOP_LL357</strain>
    </source>
</reference>
<protein>
    <recommendedName>
        <fullName evidence="7">Tetratricopeptide repeat protein</fullName>
    </recommendedName>
</protein>
<dbReference type="InterPro" id="IPR011990">
    <property type="entry name" value="TPR-like_helical_dom_sf"/>
</dbReference>
<name>A0AA48HGM1_9FLAO</name>
<evidence type="ECO:0000313" key="5">
    <source>
        <dbReference type="EMBL" id="BDW94107.1"/>
    </source>
</evidence>